<accession>A0A7R9YVI5</accession>
<evidence type="ECO:0000256" key="1">
    <source>
        <dbReference type="SAM" id="MobiDB-lite"/>
    </source>
</evidence>
<reference evidence="2" key="1">
    <citation type="submission" date="2021-01" db="EMBL/GenBank/DDBJ databases">
        <authorList>
            <person name="Corre E."/>
            <person name="Pelletier E."/>
            <person name="Niang G."/>
            <person name="Scheremetjew M."/>
            <person name="Finn R."/>
            <person name="Kale V."/>
            <person name="Holt S."/>
            <person name="Cochrane G."/>
            <person name="Meng A."/>
            <person name="Brown T."/>
            <person name="Cohen L."/>
        </authorList>
    </citation>
    <scope>NUCLEOTIDE SEQUENCE</scope>
    <source>
        <strain evidence="2">CCMP219</strain>
    </source>
</reference>
<sequence>MSTECKAGSKAALAYESMYGQALELLPDGSDVDIKQIKKIVHNTTGTNRSHELRSKTVKVPSGDELCSSFEEALERYWEPCKTQLHQDLPSIQRYRSVLKTCAAAGDGKRSADDMLGNWRSPQQLPSNENVPPLALASVQDQVPVHAQESTTYEVFTPSTTAVQPRPQPLLGMPEPVQAASDARRFAQGPRQA</sequence>
<evidence type="ECO:0000313" key="2">
    <source>
        <dbReference type="EMBL" id="CAD8289206.1"/>
    </source>
</evidence>
<organism evidence="2">
    <name type="scientific">Chlamydomonas euryale</name>
    <dbReference type="NCBI Taxonomy" id="1486919"/>
    <lineage>
        <taxon>Eukaryota</taxon>
        <taxon>Viridiplantae</taxon>
        <taxon>Chlorophyta</taxon>
        <taxon>core chlorophytes</taxon>
        <taxon>Chlorophyceae</taxon>
        <taxon>CS clade</taxon>
        <taxon>Chlamydomonadales</taxon>
        <taxon>Chlamydomonadaceae</taxon>
        <taxon>Chlamydomonas</taxon>
    </lineage>
</organism>
<proteinExistence type="predicted"/>
<dbReference type="AlphaFoldDB" id="A0A7R9YVI5"/>
<name>A0A7R9YVI5_9CHLO</name>
<feature type="region of interest" description="Disordered" evidence="1">
    <location>
        <begin position="158"/>
        <end position="193"/>
    </location>
</feature>
<dbReference type="EMBL" id="HBEC01019705">
    <property type="protein sequence ID" value="CAD8289206.1"/>
    <property type="molecule type" value="Transcribed_RNA"/>
</dbReference>
<protein>
    <submittedName>
        <fullName evidence="2">Uncharacterized protein</fullName>
    </submittedName>
</protein>
<gene>
    <name evidence="2" type="ORF">CEUR00632_LOCUS9245</name>
</gene>